<gene>
    <name evidence="2" type="ORF">VTK73DRAFT_1481</name>
</gene>
<evidence type="ECO:0000313" key="2">
    <source>
        <dbReference type="EMBL" id="KAL1844937.1"/>
    </source>
</evidence>
<feature type="region of interest" description="Disordered" evidence="1">
    <location>
        <begin position="240"/>
        <end position="264"/>
    </location>
</feature>
<reference evidence="2 3" key="1">
    <citation type="journal article" date="2024" name="Commun. Biol.">
        <title>Comparative genomic analysis of thermophilic fungi reveals convergent evolutionary adaptations and gene losses.</title>
        <authorList>
            <person name="Steindorff A.S."/>
            <person name="Aguilar-Pontes M.V."/>
            <person name="Robinson A.J."/>
            <person name="Andreopoulos B."/>
            <person name="LaButti K."/>
            <person name="Kuo A."/>
            <person name="Mondo S."/>
            <person name="Riley R."/>
            <person name="Otillar R."/>
            <person name="Haridas S."/>
            <person name="Lipzen A."/>
            <person name="Grimwood J."/>
            <person name="Schmutz J."/>
            <person name="Clum A."/>
            <person name="Reid I.D."/>
            <person name="Moisan M.C."/>
            <person name="Butler G."/>
            <person name="Nguyen T.T.M."/>
            <person name="Dewar K."/>
            <person name="Conant G."/>
            <person name="Drula E."/>
            <person name="Henrissat B."/>
            <person name="Hansel C."/>
            <person name="Singer S."/>
            <person name="Hutchinson M.I."/>
            <person name="de Vries R.P."/>
            <person name="Natvig D.O."/>
            <person name="Powell A.J."/>
            <person name="Tsang A."/>
            <person name="Grigoriev I.V."/>
        </authorList>
    </citation>
    <scope>NUCLEOTIDE SEQUENCE [LARGE SCALE GENOMIC DNA]</scope>
    <source>
        <strain evidence="2 3">ATCC 24622</strain>
    </source>
</reference>
<feature type="compositionally biased region" description="Pro residues" evidence="1">
    <location>
        <begin position="9"/>
        <end position="24"/>
    </location>
</feature>
<keyword evidence="3" id="KW-1185">Reference proteome</keyword>
<feature type="compositionally biased region" description="Pro residues" evidence="1">
    <location>
        <begin position="32"/>
        <end position="41"/>
    </location>
</feature>
<sequence length="381" mass="38609">MPTVSVPGLQPPPPLPFKPGPPSGYTPGDGSTPPPGGPPPSGGNGPNGEEPPPCAGCGTTGCRLFGCGHKCGLFGCDGGCGIGFCGGGCGLEGCGPGCGDGKCGIPHGGGGGLPPPGALPTDGDGDDGDDDDCDEENTADDCVEYVYPTTILGQSTATTQTHCEQTTGCSVTATTTTTTITDSSCPLITALPGMPSGFSLGPDGPTVTVAHLTATFTFDGPLASVWGSVATFDIGTAGVTHSSAPQPTPPSSPQPPQCPMGRPDASDCESILFSMGNAQTPIPGSQACYSGTTNNAEWRWCDYYTSGTCQISLGYQTQFGWPFEKSLPSVAFVHEKAADIFASNANCNSGSQDWVDPDISNLDFLVCLKRTGYNCWVSIPQ</sequence>
<feature type="compositionally biased region" description="Pro residues" evidence="1">
    <location>
        <begin position="246"/>
        <end position="258"/>
    </location>
</feature>
<dbReference type="EMBL" id="JAZHXJ010001362">
    <property type="protein sequence ID" value="KAL1844937.1"/>
    <property type="molecule type" value="Genomic_DNA"/>
</dbReference>
<proteinExistence type="predicted"/>
<comment type="caution">
    <text evidence="2">The sequence shown here is derived from an EMBL/GenBank/DDBJ whole genome shotgun (WGS) entry which is preliminary data.</text>
</comment>
<evidence type="ECO:0000256" key="1">
    <source>
        <dbReference type="SAM" id="MobiDB-lite"/>
    </source>
</evidence>
<accession>A0ABR3VTC5</accession>
<protein>
    <submittedName>
        <fullName evidence="2">Uncharacterized protein</fullName>
    </submittedName>
</protein>
<feature type="region of interest" description="Disordered" evidence="1">
    <location>
        <begin position="1"/>
        <end position="49"/>
    </location>
</feature>
<organism evidence="2 3">
    <name type="scientific">Phialemonium thermophilum</name>
    <dbReference type="NCBI Taxonomy" id="223376"/>
    <lineage>
        <taxon>Eukaryota</taxon>
        <taxon>Fungi</taxon>
        <taxon>Dikarya</taxon>
        <taxon>Ascomycota</taxon>
        <taxon>Pezizomycotina</taxon>
        <taxon>Sordariomycetes</taxon>
        <taxon>Sordariomycetidae</taxon>
        <taxon>Cephalothecales</taxon>
        <taxon>Cephalothecaceae</taxon>
        <taxon>Phialemonium</taxon>
    </lineage>
</organism>
<dbReference type="Proteomes" id="UP001586593">
    <property type="component" value="Unassembled WGS sequence"/>
</dbReference>
<feature type="compositionally biased region" description="Acidic residues" evidence="1">
    <location>
        <begin position="123"/>
        <end position="132"/>
    </location>
</feature>
<evidence type="ECO:0000313" key="3">
    <source>
        <dbReference type="Proteomes" id="UP001586593"/>
    </source>
</evidence>
<feature type="region of interest" description="Disordered" evidence="1">
    <location>
        <begin position="113"/>
        <end position="132"/>
    </location>
</feature>
<name>A0ABR3VTC5_9PEZI</name>